<name>A0A8S4N8N9_OWEFU</name>
<evidence type="ECO:0000259" key="7">
    <source>
        <dbReference type="SMART" id="SM00355"/>
    </source>
</evidence>
<dbReference type="SUPFAM" id="SSF57667">
    <property type="entry name" value="beta-beta-alpha zinc fingers"/>
    <property type="match status" value="1"/>
</dbReference>
<comment type="caution">
    <text evidence="8">The sequence shown here is derived from an EMBL/GenBank/DDBJ whole genome shotgun (WGS) entry which is preliminary data.</text>
</comment>
<evidence type="ECO:0000256" key="2">
    <source>
        <dbReference type="ARBA" id="ARBA00022723"/>
    </source>
</evidence>
<feature type="domain" description="C2H2-type" evidence="7">
    <location>
        <begin position="152"/>
        <end position="173"/>
    </location>
</feature>
<feature type="domain" description="C2H2-type" evidence="7">
    <location>
        <begin position="76"/>
        <end position="99"/>
    </location>
</feature>
<evidence type="ECO:0000256" key="6">
    <source>
        <dbReference type="ARBA" id="ARBA00023242"/>
    </source>
</evidence>
<evidence type="ECO:0000256" key="5">
    <source>
        <dbReference type="ARBA" id="ARBA00022833"/>
    </source>
</evidence>
<evidence type="ECO:0000313" key="8">
    <source>
        <dbReference type="EMBL" id="CAH1777118.1"/>
    </source>
</evidence>
<dbReference type="Proteomes" id="UP000749559">
    <property type="component" value="Unassembled WGS sequence"/>
</dbReference>
<organism evidence="8 9">
    <name type="scientific">Owenia fusiformis</name>
    <name type="common">Polychaete worm</name>
    <dbReference type="NCBI Taxonomy" id="6347"/>
    <lineage>
        <taxon>Eukaryota</taxon>
        <taxon>Metazoa</taxon>
        <taxon>Spiralia</taxon>
        <taxon>Lophotrochozoa</taxon>
        <taxon>Annelida</taxon>
        <taxon>Polychaeta</taxon>
        <taxon>Sedentaria</taxon>
        <taxon>Canalipalpata</taxon>
        <taxon>Sabellida</taxon>
        <taxon>Oweniida</taxon>
        <taxon>Oweniidae</taxon>
        <taxon>Owenia</taxon>
    </lineage>
</organism>
<keyword evidence="2" id="KW-0479">Metal-binding</keyword>
<dbReference type="InterPro" id="IPR050888">
    <property type="entry name" value="ZnF_C2H2-type_TF"/>
</dbReference>
<keyword evidence="5" id="KW-0862">Zinc</keyword>
<dbReference type="OrthoDB" id="6077919at2759"/>
<dbReference type="GO" id="GO:0005634">
    <property type="term" value="C:nucleus"/>
    <property type="evidence" value="ECO:0007669"/>
    <property type="project" value="UniProtKB-SubCell"/>
</dbReference>
<proteinExistence type="predicted"/>
<keyword evidence="3" id="KW-0677">Repeat</keyword>
<evidence type="ECO:0000256" key="3">
    <source>
        <dbReference type="ARBA" id="ARBA00022737"/>
    </source>
</evidence>
<protein>
    <recommendedName>
        <fullName evidence="7">C2H2-type domain-containing protein</fullName>
    </recommendedName>
</protein>
<comment type="subcellular location">
    <subcellularLocation>
        <location evidence="1">Nucleus</location>
    </subcellularLocation>
</comment>
<accession>A0A8S4N8N9</accession>
<dbReference type="EMBL" id="CAIIXF020000002">
    <property type="protein sequence ID" value="CAH1777118.1"/>
    <property type="molecule type" value="Genomic_DNA"/>
</dbReference>
<dbReference type="InterPro" id="IPR013087">
    <property type="entry name" value="Znf_C2H2_type"/>
</dbReference>
<feature type="domain" description="C2H2-type" evidence="7">
    <location>
        <begin position="129"/>
        <end position="149"/>
    </location>
</feature>
<dbReference type="AlphaFoldDB" id="A0A8S4N8N9"/>
<keyword evidence="4" id="KW-0863">Zinc-finger</keyword>
<dbReference type="GO" id="GO:0008270">
    <property type="term" value="F:zinc ion binding"/>
    <property type="evidence" value="ECO:0007669"/>
    <property type="project" value="UniProtKB-KW"/>
</dbReference>
<dbReference type="SMART" id="SM00355">
    <property type="entry name" value="ZnF_C2H2"/>
    <property type="match status" value="3"/>
</dbReference>
<keyword evidence="6" id="KW-0539">Nucleus</keyword>
<evidence type="ECO:0000313" key="9">
    <source>
        <dbReference type="Proteomes" id="UP000749559"/>
    </source>
</evidence>
<gene>
    <name evidence="8" type="ORF">OFUS_LOCUS4204</name>
</gene>
<evidence type="ECO:0000256" key="1">
    <source>
        <dbReference type="ARBA" id="ARBA00004123"/>
    </source>
</evidence>
<dbReference type="InterPro" id="IPR036236">
    <property type="entry name" value="Znf_C2H2_sf"/>
</dbReference>
<sequence length="178" mass="20116">MLDIIFAVLFSESIHGSSHSVQLDQGHATIRDSTKQPADEYGTIYVNFNVPYGDNSGVDARSLNELPQPEEMEGDVLCELCHLTLPTKKCLEYHTALVHNKFCDVCRERIDDDPDPGNHGRKHIGCKPIHCDHCFKGFQTESGLKLHLSKPLMCKICFKTFKSNYKSQHMKSHTLGEK</sequence>
<dbReference type="Gene3D" id="3.30.160.60">
    <property type="entry name" value="Classic Zinc Finger"/>
    <property type="match status" value="1"/>
</dbReference>
<reference evidence="8" key="1">
    <citation type="submission" date="2022-03" db="EMBL/GenBank/DDBJ databases">
        <authorList>
            <person name="Martin C."/>
        </authorList>
    </citation>
    <scope>NUCLEOTIDE SEQUENCE</scope>
</reference>
<evidence type="ECO:0000256" key="4">
    <source>
        <dbReference type="ARBA" id="ARBA00022771"/>
    </source>
</evidence>
<dbReference type="PANTHER" id="PTHR24406">
    <property type="entry name" value="TRANSCRIPTIONAL REPRESSOR CTCFL-RELATED"/>
    <property type="match status" value="1"/>
</dbReference>
<keyword evidence="9" id="KW-1185">Reference proteome</keyword>